<dbReference type="GO" id="GO:0005230">
    <property type="term" value="F:extracellular ligand-gated monoatomic ion channel activity"/>
    <property type="evidence" value="ECO:0007669"/>
    <property type="project" value="InterPro"/>
</dbReference>
<feature type="compositionally biased region" description="Basic and acidic residues" evidence="1">
    <location>
        <begin position="121"/>
        <end position="132"/>
    </location>
</feature>
<keyword evidence="4" id="KW-1185">Reference proteome</keyword>
<protein>
    <submittedName>
        <fullName evidence="3">Uncharacterized protein</fullName>
    </submittedName>
</protein>
<feature type="chain" id="PRO_5042060352" evidence="2">
    <location>
        <begin position="31"/>
        <end position="200"/>
    </location>
</feature>
<dbReference type="SUPFAM" id="SSF63712">
    <property type="entry name" value="Nicotinic receptor ligand binding domain-like"/>
    <property type="match status" value="1"/>
</dbReference>
<evidence type="ECO:0000256" key="1">
    <source>
        <dbReference type="SAM" id="MobiDB-lite"/>
    </source>
</evidence>
<accession>A0AAE1B0I9</accession>
<reference evidence="3" key="1">
    <citation type="journal article" date="2023" name="G3 (Bethesda)">
        <title>A reference genome for the long-term kleptoplast-retaining sea slug Elysia crispata morphotype clarki.</title>
        <authorList>
            <person name="Eastman K.E."/>
            <person name="Pendleton A.L."/>
            <person name="Shaikh M.A."/>
            <person name="Suttiyut T."/>
            <person name="Ogas R."/>
            <person name="Tomko P."/>
            <person name="Gavelis G."/>
            <person name="Widhalm J.R."/>
            <person name="Wisecaver J.H."/>
        </authorList>
    </citation>
    <scope>NUCLEOTIDE SEQUENCE</scope>
    <source>
        <strain evidence="3">ECLA1</strain>
    </source>
</reference>
<feature type="signal peptide" evidence="2">
    <location>
        <begin position="1"/>
        <end position="30"/>
    </location>
</feature>
<organism evidence="3 4">
    <name type="scientific">Elysia crispata</name>
    <name type="common">lettuce slug</name>
    <dbReference type="NCBI Taxonomy" id="231223"/>
    <lineage>
        <taxon>Eukaryota</taxon>
        <taxon>Metazoa</taxon>
        <taxon>Spiralia</taxon>
        <taxon>Lophotrochozoa</taxon>
        <taxon>Mollusca</taxon>
        <taxon>Gastropoda</taxon>
        <taxon>Heterobranchia</taxon>
        <taxon>Euthyneura</taxon>
        <taxon>Panpulmonata</taxon>
        <taxon>Sacoglossa</taxon>
        <taxon>Placobranchoidea</taxon>
        <taxon>Plakobranchidae</taxon>
        <taxon>Elysia</taxon>
    </lineage>
</organism>
<dbReference type="Proteomes" id="UP001283361">
    <property type="component" value="Unassembled WGS sequence"/>
</dbReference>
<dbReference type="GO" id="GO:0016020">
    <property type="term" value="C:membrane"/>
    <property type="evidence" value="ECO:0007669"/>
    <property type="project" value="InterPro"/>
</dbReference>
<name>A0AAE1B0I9_9GAST</name>
<evidence type="ECO:0000313" key="4">
    <source>
        <dbReference type="Proteomes" id="UP001283361"/>
    </source>
</evidence>
<comment type="caution">
    <text evidence="3">The sequence shown here is derived from an EMBL/GenBank/DDBJ whole genome shotgun (WGS) entry which is preliminary data.</text>
</comment>
<dbReference type="EMBL" id="JAWDGP010000750">
    <property type="protein sequence ID" value="KAK3797559.1"/>
    <property type="molecule type" value="Genomic_DNA"/>
</dbReference>
<sequence>MGAPESSNPKSPIPVTRHFTLLLLFALCHGNDNAKRLYDDLLGRNSGYNKLIRPVGNNTDKLIVKLGIRLSQLIDIAWAGNINILECPVARIPLLALLVLCSRKDEPIRSVPSQCSHRKGGKDNGSYREESLGKSLVEDQQKDISSLNPCLYGNETWFLYSCQIPFTCAASDDILASSGKTASQMQRSYQGQAYPACSPY</sequence>
<dbReference type="AlphaFoldDB" id="A0AAE1B0I9"/>
<dbReference type="InterPro" id="IPR036734">
    <property type="entry name" value="Neur_chan_lig-bd_sf"/>
</dbReference>
<evidence type="ECO:0000256" key="2">
    <source>
        <dbReference type="SAM" id="SignalP"/>
    </source>
</evidence>
<evidence type="ECO:0000313" key="3">
    <source>
        <dbReference type="EMBL" id="KAK3797559.1"/>
    </source>
</evidence>
<gene>
    <name evidence="3" type="ORF">RRG08_054588</name>
</gene>
<dbReference type="Gene3D" id="2.70.170.10">
    <property type="entry name" value="Neurotransmitter-gated ion-channel ligand-binding domain"/>
    <property type="match status" value="1"/>
</dbReference>
<keyword evidence="2" id="KW-0732">Signal</keyword>
<feature type="region of interest" description="Disordered" evidence="1">
    <location>
        <begin position="109"/>
        <end position="132"/>
    </location>
</feature>
<proteinExistence type="predicted"/>